<keyword evidence="2 4" id="KW-0479">Metal-binding</keyword>
<dbReference type="InterPro" id="IPR005950">
    <property type="entry name" value="ModA"/>
</dbReference>
<evidence type="ECO:0000256" key="2">
    <source>
        <dbReference type="ARBA" id="ARBA00022723"/>
    </source>
</evidence>
<dbReference type="PANTHER" id="PTHR30632">
    <property type="entry name" value="MOLYBDATE-BINDING PERIPLASMIC PROTEIN"/>
    <property type="match status" value="1"/>
</dbReference>
<feature type="signal peptide" evidence="5">
    <location>
        <begin position="1"/>
        <end position="29"/>
    </location>
</feature>
<comment type="similarity">
    <text evidence="1">Belongs to the bacterial solute-binding protein ModA family.</text>
</comment>
<dbReference type="Pfam" id="PF13531">
    <property type="entry name" value="SBP_bac_11"/>
    <property type="match status" value="1"/>
</dbReference>
<dbReference type="GO" id="GO:0046872">
    <property type="term" value="F:metal ion binding"/>
    <property type="evidence" value="ECO:0007669"/>
    <property type="project" value="UniProtKB-KW"/>
</dbReference>
<reference evidence="6 7" key="1">
    <citation type="submission" date="2016-10" db="EMBL/GenBank/DDBJ databases">
        <authorList>
            <person name="de Groot N.N."/>
        </authorList>
    </citation>
    <scope>NUCLEOTIDE SEQUENCE [LARGE SCALE GENOMIC DNA]</scope>
    <source>
        <strain evidence="6 7">DSM 10495</strain>
    </source>
</reference>
<sequence length="270" mass="26876">MKREILSRPPLGKAAVAFVAASFALTACSGASGSPASGSASPQDAGKTTVVVFAAASLKSSFTTLAEKLRAEHPELDLKFNFAGSQDLVAQIKAGAKADVVATADLATMAKLKDAGSLDGAAQNFASNTLTIAVPPSNPANISALADLAKPGVKTVLCAAQVPCGAASHKVEKAAGLDIKPVSEELAVTDVLGKVSSGEADAGLVYRTDAQGSKGAVKAVDFPQSSAAVNTYAVALVQGAPDRDGGRTFLAALTGAPGQKVLAEAGFGKP</sequence>
<organism evidence="6 7">
    <name type="scientific">Arthrobacter woluwensis</name>
    <dbReference type="NCBI Taxonomy" id="156980"/>
    <lineage>
        <taxon>Bacteria</taxon>
        <taxon>Bacillati</taxon>
        <taxon>Actinomycetota</taxon>
        <taxon>Actinomycetes</taxon>
        <taxon>Micrococcales</taxon>
        <taxon>Micrococcaceae</taxon>
        <taxon>Arthrobacter</taxon>
    </lineage>
</organism>
<dbReference type="NCBIfam" id="TIGR01256">
    <property type="entry name" value="modA"/>
    <property type="match status" value="1"/>
</dbReference>
<dbReference type="PROSITE" id="PS51257">
    <property type="entry name" value="PROKAR_LIPOPROTEIN"/>
    <property type="match status" value="1"/>
</dbReference>
<dbReference type="PIRSF" id="PIRSF004846">
    <property type="entry name" value="ModA"/>
    <property type="match status" value="1"/>
</dbReference>
<evidence type="ECO:0000256" key="5">
    <source>
        <dbReference type="SAM" id="SignalP"/>
    </source>
</evidence>
<dbReference type="STRING" id="156980.SAMN04489745_2787"/>
<accession>A0A1H4S911</accession>
<proteinExistence type="inferred from homology"/>
<dbReference type="Proteomes" id="UP000182652">
    <property type="component" value="Unassembled WGS sequence"/>
</dbReference>
<keyword evidence="4" id="KW-0500">Molybdenum</keyword>
<feature type="chain" id="PRO_5039364122" evidence="5">
    <location>
        <begin position="30"/>
        <end position="270"/>
    </location>
</feature>
<name>A0A1H4S911_9MICC</name>
<dbReference type="PANTHER" id="PTHR30632:SF0">
    <property type="entry name" value="SULFATE-BINDING PROTEIN"/>
    <property type="match status" value="1"/>
</dbReference>
<keyword evidence="7" id="KW-1185">Reference proteome</keyword>
<dbReference type="EMBL" id="FNSN01000003">
    <property type="protein sequence ID" value="SEC40557.1"/>
    <property type="molecule type" value="Genomic_DNA"/>
</dbReference>
<feature type="binding site" evidence="4">
    <location>
        <position position="206"/>
    </location>
    <ligand>
        <name>molybdate</name>
        <dbReference type="ChEBI" id="CHEBI:36264"/>
    </ligand>
</feature>
<feature type="binding site" evidence="4">
    <location>
        <position position="57"/>
    </location>
    <ligand>
        <name>molybdate</name>
        <dbReference type="ChEBI" id="CHEBI:36264"/>
    </ligand>
</feature>
<dbReference type="SUPFAM" id="SSF53850">
    <property type="entry name" value="Periplasmic binding protein-like II"/>
    <property type="match status" value="1"/>
</dbReference>
<dbReference type="SMR" id="A0A1H4S911"/>
<evidence type="ECO:0000256" key="4">
    <source>
        <dbReference type="PIRSR" id="PIRSR004846-1"/>
    </source>
</evidence>
<feature type="binding site" evidence="4">
    <location>
        <position position="85"/>
    </location>
    <ligand>
        <name>molybdate</name>
        <dbReference type="ChEBI" id="CHEBI:36264"/>
    </ligand>
</feature>
<dbReference type="AlphaFoldDB" id="A0A1H4S911"/>
<dbReference type="GO" id="GO:0030973">
    <property type="term" value="F:molybdate ion binding"/>
    <property type="evidence" value="ECO:0007669"/>
    <property type="project" value="TreeGrafter"/>
</dbReference>
<evidence type="ECO:0000313" key="6">
    <source>
        <dbReference type="EMBL" id="SEC40557.1"/>
    </source>
</evidence>
<feature type="binding site" evidence="4">
    <location>
        <position position="188"/>
    </location>
    <ligand>
        <name>molybdate</name>
        <dbReference type="ChEBI" id="CHEBI:36264"/>
    </ligand>
</feature>
<dbReference type="RefSeq" id="WP_066216911.1">
    <property type="nucleotide sequence ID" value="NZ_FNSN01000003.1"/>
</dbReference>
<evidence type="ECO:0000313" key="7">
    <source>
        <dbReference type="Proteomes" id="UP000182652"/>
    </source>
</evidence>
<dbReference type="Gene3D" id="3.40.190.10">
    <property type="entry name" value="Periplasmic binding protein-like II"/>
    <property type="match status" value="2"/>
</dbReference>
<dbReference type="InterPro" id="IPR050682">
    <property type="entry name" value="ModA/WtpA"/>
</dbReference>
<protein>
    <submittedName>
        <fullName evidence="6">Molybdate transport system substrate-binding protein</fullName>
    </submittedName>
</protein>
<evidence type="ECO:0000256" key="3">
    <source>
        <dbReference type="ARBA" id="ARBA00022729"/>
    </source>
</evidence>
<dbReference type="GO" id="GO:0015689">
    <property type="term" value="P:molybdate ion transport"/>
    <property type="evidence" value="ECO:0007669"/>
    <property type="project" value="InterPro"/>
</dbReference>
<keyword evidence="3 5" id="KW-0732">Signal</keyword>
<gene>
    <name evidence="6" type="ORF">SAMN04489745_2787</name>
</gene>
<evidence type="ECO:0000256" key="1">
    <source>
        <dbReference type="ARBA" id="ARBA00009175"/>
    </source>
</evidence>